<evidence type="ECO:0000313" key="3">
    <source>
        <dbReference type="Proteomes" id="UP000314294"/>
    </source>
</evidence>
<keyword evidence="3" id="KW-1185">Reference proteome</keyword>
<sequence>MEEEEEEESGVVSSGAAPTSYTNTQRPGSEHWVSVSSRWQRKATDAAFKGTLSKLGEKEFGEQLYITRREAQDRKY</sequence>
<dbReference type="Proteomes" id="UP000314294">
    <property type="component" value="Unassembled WGS sequence"/>
</dbReference>
<name>A0A4Z2IPL3_9TELE</name>
<gene>
    <name evidence="2" type="ORF">EYF80_010190</name>
</gene>
<comment type="caution">
    <text evidence="2">The sequence shown here is derived from an EMBL/GenBank/DDBJ whole genome shotgun (WGS) entry which is preliminary data.</text>
</comment>
<feature type="compositionally biased region" description="Polar residues" evidence="1">
    <location>
        <begin position="16"/>
        <end position="27"/>
    </location>
</feature>
<dbReference type="AlphaFoldDB" id="A0A4Z2IPL3"/>
<evidence type="ECO:0000256" key="1">
    <source>
        <dbReference type="SAM" id="MobiDB-lite"/>
    </source>
</evidence>
<dbReference type="EMBL" id="SRLO01000063">
    <property type="protein sequence ID" value="TNN79608.1"/>
    <property type="molecule type" value="Genomic_DNA"/>
</dbReference>
<accession>A0A4Z2IPL3</accession>
<proteinExistence type="predicted"/>
<protein>
    <submittedName>
        <fullName evidence="2">Uncharacterized protein</fullName>
    </submittedName>
</protein>
<reference evidence="2 3" key="1">
    <citation type="submission" date="2019-03" db="EMBL/GenBank/DDBJ databases">
        <title>First draft genome of Liparis tanakae, snailfish: a comprehensive survey of snailfish specific genes.</title>
        <authorList>
            <person name="Kim W."/>
            <person name="Song I."/>
            <person name="Jeong J.-H."/>
            <person name="Kim D."/>
            <person name="Kim S."/>
            <person name="Ryu S."/>
            <person name="Song J.Y."/>
            <person name="Lee S.K."/>
        </authorList>
    </citation>
    <scope>NUCLEOTIDE SEQUENCE [LARGE SCALE GENOMIC DNA]</scope>
    <source>
        <tissue evidence="2">Muscle</tissue>
    </source>
</reference>
<feature type="region of interest" description="Disordered" evidence="1">
    <location>
        <begin position="1"/>
        <end position="35"/>
    </location>
</feature>
<evidence type="ECO:0000313" key="2">
    <source>
        <dbReference type="EMBL" id="TNN79608.1"/>
    </source>
</evidence>
<organism evidence="2 3">
    <name type="scientific">Liparis tanakae</name>
    <name type="common">Tanaka's snailfish</name>
    <dbReference type="NCBI Taxonomy" id="230148"/>
    <lineage>
        <taxon>Eukaryota</taxon>
        <taxon>Metazoa</taxon>
        <taxon>Chordata</taxon>
        <taxon>Craniata</taxon>
        <taxon>Vertebrata</taxon>
        <taxon>Euteleostomi</taxon>
        <taxon>Actinopterygii</taxon>
        <taxon>Neopterygii</taxon>
        <taxon>Teleostei</taxon>
        <taxon>Neoteleostei</taxon>
        <taxon>Acanthomorphata</taxon>
        <taxon>Eupercaria</taxon>
        <taxon>Perciformes</taxon>
        <taxon>Cottioidei</taxon>
        <taxon>Cottales</taxon>
        <taxon>Liparidae</taxon>
        <taxon>Liparis</taxon>
    </lineage>
</organism>